<dbReference type="Pfam" id="PF00078">
    <property type="entry name" value="RVT_1"/>
    <property type="match status" value="1"/>
</dbReference>
<dbReference type="Gene3D" id="3.30.70.270">
    <property type="match status" value="1"/>
</dbReference>
<evidence type="ECO:0000256" key="6">
    <source>
        <dbReference type="ARBA" id="ARBA00022801"/>
    </source>
</evidence>
<dbReference type="FunFam" id="3.10.10.10:FF:000007">
    <property type="entry name" value="Retrovirus-related Pol polyprotein from transposon 17.6-like Protein"/>
    <property type="match status" value="1"/>
</dbReference>
<dbReference type="InterPro" id="IPR043502">
    <property type="entry name" value="DNA/RNA_pol_sf"/>
</dbReference>
<keyword evidence="1" id="KW-0645">Protease</keyword>
<keyword evidence="10" id="KW-1185">Reference proteome</keyword>
<dbReference type="GO" id="GO:0008233">
    <property type="term" value="F:peptidase activity"/>
    <property type="evidence" value="ECO:0007669"/>
    <property type="project" value="UniProtKB-KW"/>
</dbReference>
<keyword evidence="2" id="KW-0808">Transferase</keyword>
<reference evidence="9 10" key="1">
    <citation type="submission" date="2024-11" db="EMBL/GenBank/DDBJ databases">
        <title>A near-complete genome assembly of Cinchona calisaya.</title>
        <authorList>
            <person name="Lian D.C."/>
            <person name="Zhao X.W."/>
            <person name="Wei L."/>
        </authorList>
    </citation>
    <scope>NUCLEOTIDE SEQUENCE [LARGE SCALE GENOMIC DNA]</scope>
    <source>
        <tissue evidence="9">Nenye</tissue>
    </source>
</reference>
<dbReference type="GO" id="GO:0004519">
    <property type="term" value="F:endonuclease activity"/>
    <property type="evidence" value="ECO:0007669"/>
    <property type="project" value="UniProtKB-KW"/>
</dbReference>
<sequence length="215" mass="24839">MLTNGIIQHSTSLFASPVLLVKKKDNSWRFCVDYRKLNNLAIKDRYPIPNIDELLNELFGSKFFSKIDLRSGYHQIRVKVQDIPKTAFQAHHGHYEFLVMPFGLTNAPTTFQALMNQIFQPYLRKFVLVFFDGILLFSPTFDTHLEHLKIVLLILRENQLYAKKSKCSFAQLRVEYLGHTFSAKGVEMDHDKIDCAMSWPVPQNVKSLIGFLGLT</sequence>
<gene>
    <name evidence="9" type="ORF">ACH5RR_000973</name>
</gene>
<dbReference type="GO" id="GO:0006508">
    <property type="term" value="P:proteolysis"/>
    <property type="evidence" value="ECO:0007669"/>
    <property type="project" value="UniProtKB-KW"/>
</dbReference>
<evidence type="ECO:0000256" key="2">
    <source>
        <dbReference type="ARBA" id="ARBA00022679"/>
    </source>
</evidence>
<evidence type="ECO:0000256" key="1">
    <source>
        <dbReference type="ARBA" id="ARBA00022670"/>
    </source>
</evidence>
<comment type="caution">
    <text evidence="9">The sequence shown here is derived from an EMBL/GenBank/DDBJ whole genome shotgun (WGS) entry which is preliminary data.</text>
</comment>
<evidence type="ECO:0000259" key="8">
    <source>
        <dbReference type="PROSITE" id="PS50878"/>
    </source>
</evidence>
<dbReference type="CDD" id="cd01647">
    <property type="entry name" value="RT_LTR"/>
    <property type="match status" value="1"/>
</dbReference>
<proteinExistence type="predicted"/>
<keyword evidence="5" id="KW-0255">Endonuclease</keyword>
<dbReference type="InterPro" id="IPR053134">
    <property type="entry name" value="RNA-dir_DNA_polymerase"/>
</dbReference>
<protein>
    <recommendedName>
        <fullName evidence="8">Reverse transcriptase domain-containing protein</fullName>
    </recommendedName>
</protein>
<evidence type="ECO:0000256" key="5">
    <source>
        <dbReference type="ARBA" id="ARBA00022759"/>
    </source>
</evidence>
<evidence type="ECO:0000313" key="10">
    <source>
        <dbReference type="Proteomes" id="UP001630127"/>
    </source>
</evidence>
<name>A0ABD3B242_9GENT</name>
<feature type="domain" description="Reverse transcriptase" evidence="8">
    <location>
        <begin position="2"/>
        <end position="181"/>
    </location>
</feature>
<keyword evidence="3" id="KW-0548">Nucleotidyltransferase</keyword>
<dbReference type="InterPro" id="IPR043128">
    <property type="entry name" value="Rev_trsase/Diguanyl_cyclase"/>
</dbReference>
<dbReference type="PROSITE" id="PS50878">
    <property type="entry name" value="RT_POL"/>
    <property type="match status" value="1"/>
</dbReference>
<organism evidence="9 10">
    <name type="scientific">Cinchona calisaya</name>
    <dbReference type="NCBI Taxonomy" id="153742"/>
    <lineage>
        <taxon>Eukaryota</taxon>
        <taxon>Viridiplantae</taxon>
        <taxon>Streptophyta</taxon>
        <taxon>Embryophyta</taxon>
        <taxon>Tracheophyta</taxon>
        <taxon>Spermatophyta</taxon>
        <taxon>Magnoliopsida</taxon>
        <taxon>eudicotyledons</taxon>
        <taxon>Gunneridae</taxon>
        <taxon>Pentapetalae</taxon>
        <taxon>asterids</taxon>
        <taxon>lamiids</taxon>
        <taxon>Gentianales</taxon>
        <taxon>Rubiaceae</taxon>
        <taxon>Cinchonoideae</taxon>
        <taxon>Cinchoneae</taxon>
        <taxon>Cinchona</taxon>
    </lineage>
</organism>
<dbReference type="InterPro" id="IPR000477">
    <property type="entry name" value="RT_dom"/>
</dbReference>
<accession>A0ABD3B242</accession>
<dbReference type="GO" id="GO:0003964">
    <property type="term" value="F:RNA-directed DNA polymerase activity"/>
    <property type="evidence" value="ECO:0007669"/>
    <property type="project" value="UniProtKB-KW"/>
</dbReference>
<evidence type="ECO:0000256" key="7">
    <source>
        <dbReference type="ARBA" id="ARBA00022918"/>
    </source>
</evidence>
<dbReference type="Gene3D" id="3.10.10.10">
    <property type="entry name" value="HIV Type 1 Reverse Transcriptase, subunit A, domain 1"/>
    <property type="match status" value="1"/>
</dbReference>
<dbReference type="PANTHER" id="PTHR24559">
    <property type="entry name" value="TRANSPOSON TY3-I GAG-POL POLYPROTEIN"/>
    <property type="match status" value="1"/>
</dbReference>
<dbReference type="SUPFAM" id="SSF56672">
    <property type="entry name" value="DNA/RNA polymerases"/>
    <property type="match status" value="1"/>
</dbReference>
<dbReference type="Proteomes" id="UP001630127">
    <property type="component" value="Unassembled WGS sequence"/>
</dbReference>
<keyword evidence="7" id="KW-0695">RNA-directed DNA polymerase</keyword>
<dbReference type="EMBL" id="JBJUIK010000001">
    <property type="protein sequence ID" value="KAL3537607.1"/>
    <property type="molecule type" value="Genomic_DNA"/>
</dbReference>
<dbReference type="AlphaFoldDB" id="A0ABD3B242"/>
<evidence type="ECO:0000256" key="4">
    <source>
        <dbReference type="ARBA" id="ARBA00022722"/>
    </source>
</evidence>
<dbReference type="PANTHER" id="PTHR24559:SF434">
    <property type="entry name" value="RNA-DIRECTED DNA POLYMERASE HOMOLOG"/>
    <property type="match status" value="1"/>
</dbReference>
<keyword evidence="6" id="KW-0378">Hydrolase</keyword>
<keyword evidence="4" id="KW-0540">Nuclease</keyword>
<evidence type="ECO:0000256" key="3">
    <source>
        <dbReference type="ARBA" id="ARBA00022695"/>
    </source>
</evidence>
<evidence type="ECO:0000313" key="9">
    <source>
        <dbReference type="EMBL" id="KAL3537607.1"/>
    </source>
</evidence>